<evidence type="ECO:0000313" key="5">
    <source>
        <dbReference type="Proteomes" id="UP001648503"/>
    </source>
</evidence>
<dbReference type="EMBL" id="JAFCIX010000579">
    <property type="protein sequence ID" value="KAH6585680.1"/>
    <property type="molecule type" value="Genomic_DNA"/>
</dbReference>
<accession>A0ABQ8ESN1</accession>
<feature type="region of interest" description="Disordered" evidence="2">
    <location>
        <begin position="694"/>
        <end position="714"/>
    </location>
</feature>
<keyword evidence="1" id="KW-0347">Helicase</keyword>
<dbReference type="Proteomes" id="UP001648503">
    <property type="component" value="Unassembled WGS sequence"/>
</dbReference>
<dbReference type="SMART" id="SM00382">
    <property type="entry name" value="AAA"/>
    <property type="match status" value="1"/>
</dbReference>
<evidence type="ECO:0000259" key="3">
    <source>
        <dbReference type="SMART" id="SM00382"/>
    </source>
</evidence>
<dbReference type="InterPro" id="IPR027417">
    <property type="entry name" value="P-loop_NTPase"/>
</dbReference>
<comment type="cofactor">
    <cofactor evidence="1">
        <name>Mg(2+)</name>
        <dbReference type="ChEBI" id="CHEBI:18420"/>
    </cofactor>
</comment>
<name>A0ABQ8ESN1_9FUNG</name>
<comment type="catalytic activity">
    <reaction evidence="1">
        <text>ATP + H2O = ADP + phosphate + H(+)</text>
        <dbReference type="Rhea" id="RHEA:13065"/>
        <dbReference type="ChEBI" id="CHEBI:15377"/>
        <dbReference type="ChEBI" id="CHEBI:15378"/>
        <dbReference type="ChEBI" id="CHEBI:30616"/>
        <dbReference type="ChEBI" id="CHEBI:43474"/>
        <dbReference type="ChEBI" id="CHEBI:456216"/>
        <dbReference type="EC" id="5.6.2.3"/>
    </reaction>
</comment>
<keyword evidence="1" id="KW-0067">ATP-binding</keyword>
<dbReference type="InterPro" id="IPR049163">
    <property type="entry name" value="Pif1-like_2B_dom"/>
</dbReference>
<evidence type="ECO:0000256" key="2">
    <source>
        <dbReference type="SAM" id="MobiDB-lite"/>
    </source>
</evidence>
<evidence type="ECO:0000313" key="4">
    <source>
        <dbReference type="EMBL" id="KAH6585680.1"/>
    </source>
</evidence>
<dbReference type="Pfam" id="PF21530">
    <property type="entry name" value="Pif1_2B_dom"/>
    <property type="match status" value="1"/>
</dbReference>
<keyword evidence="1" id="KW-0378">Hydrolase</keyword>
<keyword evidence="5" id="KW-1185">Reference proteome</keyword>
<comment type="caution">
    <text evidence="4">The sequence shown here is derived from an EMBL/GenBank/DDBJ whole genome shotgun (WGS) entry which is preliminary data.</text>
</comment>
<organism evidence="4 5">
    <name type="scientific">Batrachochytrium salamandrivorans</name>
    <dbReference type="NCBI Taxonomy" id="1357716"/>
    <lineage>
        <taxon>Eukaryota</taxon>
        <taxon>Fungi</taxon>
        <taxon>Fungi incertae sedis</taxon>
        <taxon>Chytridiomycota</taxon>
        <taxon>Chytridiomycota incertae sedis</taxon>
        <taxon>Chytridiomycetes</taxon>
        <taxon>Rhizophydiales</taxon>
        <taxon>Rhizophydiales incertae sedis</taxon>
        <taxon>Batrachochytrium</taxon>
    </lineage>
</organism>
<dbReference type="SUPFAM" id="SSF52540">
    <property type="entry name" value="P-loop containing nucleoside triphosphate hydrolases"/>
    <property type="match status" value="2"/>
</dbReference>
<dbReference type="PANTHER" id="PTHR47642:SF7">
    <property type="entry name" value="ATP-DEPENDENT DNA HELICASE PIF1"/>
    <property type="match status" value="1"/>
</dbReference>
<keyword evidence="1" id="KW-0234">DNA repair</keyword>
<keyword evidence="1" id="KW-0233">DNA recombination</keyword>
<dbReference type="EC" id="5.6.2.3" evidence="1"/>
<dbReference type="PANTHER" id="PTHR47642">
    <property type="entry name" value="ATP-DEPENDENT DNA HELICASE"/>
    <property type="match status" value="1"/>
</dbReference>
<sequence>MFMGRWAVGLVPHTTKSKLPCSRLRHILDTGYHYKSCHTVSLHAAPCPFYSANRTVSDLTHHRSRTAWTGHLNSTVRSAESNLRCIHTGTHISRYATAQIVYDELHPHIQQQINPSISGPTNTELPSQIATKIPSNPLTHSQLVHSLPANVNPTEELPTDPIALAALARLEEGPAQHRYSERSAPSVTTHPISIATQELSGRYNQPKHADIPNYEGPLISEIVSGASFISQLNSMQTPGIDLNFQLSPEQKEIMDIIEEGGSIYFTGKAGSGKTQLIRHIAAKMRLTGHTVSITAPTGIAASLIGGKTLHSFLGINGLTSEPSIQKIVQRIRLEEPRSNKYMLTDLFILDEASMISASLFTTLDQVFRQVRGRLDEPFGGVQIVLTGDFFQLPPIESKPAVSSRDASRELLLNDPSLMDDLRTFSKSSRLVDAMRFKECSKASMATTGSDVGGDSSGVSSPVSTYFGGVDHHSSFLFDSPSWGDLIQGGMHKRELSVSFRQKDELFVALLDDIRYGICSQKHWEFLSPYLHTTFPEDGIEPMMLSVFRRDADAHNWAQLRKLKTPVVFFDAVDLSILPKRQGRSYPGAVISGDIDADIMRSAINREFDQFQADRVLPLRVGAQVVLLRNINVAEGLVNGTCGIVVDFKTAFDELLQRNVILPVVLFAPHGREPRSFLVGNCQFSSHVSDLDIKEGNGDPCNEEDSDNNENAPSPLIPRIKRVQLPLKLAWAMTIHKAQGMTLDRVDIDVSKSFAPGQGYVALSRVRDLSGLRIRHFGDRSVVVSSKVLREFSGMVRS</sequence>
<dbReference type="InterPro" id="IPR003593">
    <property type="entry name" value="AAA+_ATPase"/>
</dbReference>
<reference evidence="4 5" key="1">
    <citation type="submission" date="2021-02" db="EMBL/GenBank/DDBJ databases">
        <title>Variation within the Batrachochytrium salamandrivorans European outbreak.</title>
        <authorList>
            <person name="Kelly M."/>
            <person name="Pasmans F."/>
            <person name="Shea T.P."/>
            <person name="Munoz J.F."/>
            <person name="Carranza S."/>
            <person name="Cuomo C.A."/>
            <person name="Martel A."/>
        </authorList>
    </citation>
    <scope>NUCLEOTIDE SEQUENCE [LARGE SCALE GENOMIC DNA]</scope>
    <source>
        <strain evidence="4 5">AMFP18/2</strain>
    </source>
</reference>
<dbReference type="Gene3D" id="3.40.50.300">
    <property type="entry name" value="P-loop containing nucleotide triphosphate hydrolases"/>
    <property type="match status" value="1"/>
</dbReference>
<proteinExistence type="inferred from homology"/>
<feature type="domain" description="AAA+ ATPase" evidence="3">
    <location>
        <begin position="259"/>
        <end position="416"/>
    </location>
</feature>
<keyword evidence="1" id="KW-0547">Nucleotide-binding</keyword>
<comment type="similarity">
    <text evidence="1">Belongs to the helicase family.</text>
</comment>
<gene>
    <name evidence="4" type="ORF">BASA50_001014</name>
</gene>
<dbReference type="Pfam" id="PF05970">
    <property type="entry name" value="PIF1"/>
    <property type="match status" value="1"/>
</dbReference>
<dbReference type="InterPro" id="IPR051055">
    <property type="entry name" value="PIF1_helicase"/>
</dbReference>
<evidence type="ECO:0000256" key="1">
    <source>
        <dbReference type="RuleBase" id="RU363044"/>
    </source>
</evidence>
<keyword evidence="1" id="KW-0227">DNA damage</keyword>
<protein>
    <recommendedName>
        <fullName evidence="1">ATP-dependent DNA helicase</fullName>
        <ecNumber evidence="1">5.6.2.3</ecNumber>
    </recommendedName>
</protein>
<dbReference type="CDD" id="cd18809">
    <property type="entry name" value="SF1_C_RecD"/>
    <property type="match status" value="1"/>
</dbReference>
<dbReference type="InterPro" id="IPR010285">
    <property type="entry name" value="DNA_helicase_pif1-like_DEAD"/>
</dbReference>